<evidence type="ECO:0008006" key="3">
    <source>
        <dbReference type="Google" id="ProtNLM"/>
    </source>
</evidence>
<organism evidence="1 2">
    <name type="scientific">Brumimicrobium salinarum</name>
    <dbReference type="NCBI Taxonomy" id="2058658"/>
    <lineage>
        <taxon>Bacteria</taxon>
        <taxon>Pseudomonadati</taxon>
        <taxon>Bacteroidota</taxon>
        <taxon>Flavobacteriia</taxon>
        <taxon>Flavobacteriales</taxon>
        <taxon>Crocinitomicaceae</taxon>
        <taxon>Brumimicrobium</taxon>
    </lineage>
</organism>
<dbReference type="InterPro" id="IPR011486">
    <property type="entry name" value="BBP2"/>
</dbReference>
<gene>
    <name evidence="1" type="ORF">CW751_03960</name>
</gene>
<evidence type="ECO:0000313" key="2">
    <source>
        <dbReference type="Proteomes" id="UP000236654"/>
    </source>
</evidence>
<dbReference type="EMBL" id="PJNI01000002">
    <property type="protein sequence ID" value="PKR81690.1"/>
    <property type="molecule type" value="Genomic_DNA"/>
</dbReference>
<dbReference type="AlphaFoldDB" id="A0A2I0R5P5"/>
<keyword evidence="2" id="KW-1185">Reference proteome</keyword>
<name>A0A2I0R5P5_9FLAO</name>
<reference evidence="1 2" key="1">
    <citation type="submission" date="2017-12" db="EMBL/GenBank/DDBJ databases">
        <title>The draft genome sequence of Brumimicrobium saltpan LHR20.</title>
        <authorList>
            <person name="Do Z.-J."/>
            <person name="Luo H.-R."/>
        </authorList>
    </citation>
    <scope>NUCLEOTIDE SEQUENCE [LARGE SCALE GENOMIC DNA]</scope>
    <source>
        <strain evidence="1 2">LHR20</strain>
    </source>
</reference>
<comment type="caution">
    <text evidence="1">The sequence shown here is derived from an EMBL/GenBank/DDBJ whole genome shotgun (WGS) entry which is preliminary data.</text>
</comment>
<evidence type="ECO:0000313" key="1">
    <source>
        <dbReference type="EMBL" id="PKR81690.1"/>
    </source>
</evidence>
<dbReference type="OrthoDB" id="103154at2"/>
<sequence>MNYLKNFFMLKNTYTTTLIIVLLLFANKLISQEKRNVSITSELQLKAYFEAYYGYDFGKPENQKRPAVFYNFTDHNQFSLNTGMIGLNYSGKRIRSNLSFILGSYAQENLSGEPKVFNHIYEANLGVKLLKKHEFWLDVGIMESNLGFESAMSANCYTLTRTLLAESSPFYLNAAKLSYLTQNNKWEFEFLFSNGWQQMVHGYPSFGHTVKYKPNENWLINSSSFLGRVKLPGAVPLLTRKEYRIFHNFYAKYEKDKIGIIGGIDFGVDQLVENNNDLGSWVGIAGIFRYQFHKNWSATIRGEYYLDPSNSVAQLQNIDGLESFGGSLNVDCHLGEIFMIRVEGRILSAKKQVFELKDSPSNHNLYVGVSGIIDLWN</sequence>
<protein>
    <recommendedName>
        <fullName evidence="3">Porin</fullName>
    </recommendedName>
</protein>
<proteinExistence type="predicted"/>
<dbReference type="Pfam" id="PF07642">
    <property type="entry name" value="BBP2"/>
    <property type="match status" value="1"/>
</dbReference>
<accession>A0A2I0R5P5</accession>
<dbReference type="Proteomes" id="UP000236654">
    <property type="component" value="Unassembled WGS sequence"/>
</dbReference>